<dbReference type="KEGG" id="fbe:FF125_09525"/>
<organism evidence="1 2">
    <name type="scientific">Aureibaculum algae</name>
    <dbReference type="NCBI Taxonomy" id="2584122"/>
    <lineage>
        <taxon>Bacteria</taxon>
        <taxon>Pseudomonadati</taxon>
        <taxon>Bacteroidota</taxon>
        <taxon>Flavobacteriia</taxon>
        <taxon>Flavobacteriales</taxon>
        <taxon>Flavobacteriaceae</taxon>
        <taxon>Aureibaculum</taxon>
    </lineage>
</organism>
<evidence type="ECO:0000313" key="1">
    <source>
        <dbReference type="EMBL" id="QCX38660.1"/>
    </source>
</evidence>
<dbReference type="OrthoDB" id="1423657at2"/>
<name>A0A5B7TQU8_9FLAO</name>
<protein>
    <submittedName>
        <fullName evidence="1">Uncharacterized protein</fullName>
    </submittedName>
</protein>
<reference evidence="1 2" key="1">
    <citation type="submission" date="2019-05" db="EMBL/GenBank/DDBJ databases">
        <title>Algicella ahnfeltiae gen. nov., sp. nov., a novel marine bacterium of the family Flavobacteriaceae isolated from a red alga.</title>
        <authorList>
            <person name="Nedashkovskaya O.I."/>
            <person name="Kukhlevskiy A.D."/>
            <person name="Kim S.-G."/>
            <person name="Zhukova N.V."/>
            <person name="Mikhailov V.V."/>
        </authorList>
    </citation>
    <scope>NUCLEOTIDE SEQUENCE [LARGE SCALE GENOMIC DNA]</scope>
    <source>
        <strain evidence="1 2">10Alg115</strain>
    </source>
</reference>
<accession>A0A5B7TQU8</accession>
<dbReference type="RefSeq" id="WP_138949552.1">
    <property type="nucleotide sequence ID" value="NZ_CP040749.1"/>
</dbReference>
<keyword evidence="2" id="KW-1185">Reference proteome</keyword>
<dbReference type="Proteomes" id="UP000306229">
    <property type="component" value="Chromosome"/>
</dbReference>
<gene>
    <name evidence="1" type="ORF">FF125_09525</name>
</gene>
<evidence type="ECO:0000313" key="2">
    <source>
        <dbReference type="Proteomes" id="UP000306229"/>
    </source>
</evidence>
<dbReference type="AlphaFoldDB" id="A0A5B7TQU8"/>
<proteinExistence type="predicted"/>
<dbReference type="EMBL" id="CP040749">
    <property type="protein sequence ID" value="QCX38660.1"/>
    <property type="molecule type" value="Genomic_DNA"/>
</dbReference>
<sequence>MKEFTENLEYYIEQYELEKQIFQMGKEIKNRGWLEKSEFLTICLWKSRRPKRLYDLNSNDEIMSNSKLSFAEKDELKKIKILTKLKGVQIPTASAILSVFNPGIYPIIDERCIQSLKYLKIINWKTINAKNWIGYLKIIRDWSKKNNKTAREIEKGLYAYNRINLDKEYTNLYK</sequence>